<dbReference type="Proteomes" id="UP000298652">
    <property type="component" value="Chromosome 9"/>
</dbReference>
<name>A0A4U6T279_SETVI</name>
<evidence type="ECO:0000313" key="3">
    <source>
        <dbReference type="Proteomes" id="UP000298652"/>
    </source>
</evidence>
<protein>
    <submittedName>
        <fullName evidence="2">Uncharacterized protein</fullName>
    </submittedName>
</protein>
<keyword evidence="3" id="KW-1185">Reference proteome</keyword>
<evidence type="ECO:0000256" key="1">
    <source>
        <dbReference type="SAM" id="MobiDB-lite"/>
    </source>
</evidence>
<sequence>MIATGSIGRHRLGPPWACAAAPHRRLHLHPPGNLPARADPALGLRGLRIPPLMLGPGPSAPALVAGAGEEEWCAWMGRAQVRRRKEHGGPPPIRRGGGRSSSSRRCYFALGGRRRKHPSSLGALERGSGLLPHGRWMRRRRGGGWWLRVELEPSASGLRHPWLSAMECLDDLGGDWHHQMVILPRLTEELYEL</sequence>
<organism evidence="2 3">
    <name type="scientific">Setaria viridis</name>
    <name type="common">Green bristlegrass</name>
    <name type="synonym">Setaria italica subsp. viridis</name>
    <dbReference type="NCBI Taxonomy" id="4556"/>
    <lineage>
        <taxon>Eukaryota</taxon>
        <taxon>Viridiplantae</taxon>
        <taxon>Streptophyta</taxon>
        <taxon>Embryophyta</taxon>
        <taxon>Tracheophyta</taxon>
        <taxon>Spermatophyta</taxon>
        <taxon>Magnoliopsida</taxon>
        <taxon>Liliopsida</taxon>
        <taxon>Poales</taxon>
        <taxon>Poaceae</taxon>
        <taxon>PACMAD clade</taxon>
        <taxon>Panicoideae</taxon>
        <taxon>Panicodae</taxon>
        <taxon>Paniceae</taxon>
        <taxon>Cenchrinae</taxon>
        <taxon>Setaria</taxon>
    </lineage>
</organism>
<dbReference type="Gramene" id="TKV90876">
    <property type="protein sequence ID" value="TKV90876"/>
    <property type="gene ID" value="SEVIR_9G057850v2"/>
</dbReference>
<accession>A0A4U6T279</accession>
<gene>
    <name evidence="2" type="ORF">SEVIR_9G057850v2</name>
</gene>
<proteinExistence type="predicted"/>
<evidence type="ECO:0000313" key="2">
    <source>
        <dbReference type="EMBL" id="TKV90876.1"/>
    </source>
</evidence>
<dbReference type="AlphaFoldDB" id="A0A4U6T279"/>
<reference evidence="2" key="1">
    <citation type="submission" date="2019-03" db="EMBL/GenBank/DDBJ databases">
        <title>WGS assembly of Setaria viridis.</title>
        <authorList>
            <person name="Huang P."/>
            <person name="Jenkins J."/>
            <person name="Grimwood J."/>
            <person name="Barry K."/>
            <person name="Healey A."/>
            <person name="Mamidi S."/>
            <person name="Sreedasyam A."/>
            <person name="Shu S."/>
            <person name="Feldman M."/>
            <person name="Wu J."/>
            <person name="Yu Y."/>
            <person name="Chen C."/>
            <person name="Johnson J."/>
            <person name="Rokhsar D."/>
            <person name="Baxter I."/>
            <person name="Schmutz J."/>
            <person name="Brutnell T."/>
            <person name="Kellogg E."/>
        </authorList>
    </citation>
    <scope>NUCLEOTIDE SEQUENCE [LARGE SCALE GENOMIC DNA]</scope>
</reference>
<dbReference type="EMBL" id="CM016560">
    <property type="protein sequence ID" value="TKV90876.1"/>
    <property type="molecule type" value="Genomic_DNA"/>
</dbReference>
<feature type="region of interest" description="Disordered" evidence="1">
    <location>
        <begin position="83"/>
        <end position="104"/>
    </location>
</feature>